<proteinExistence type="inferred from homology"/>
<dbReference type="InterPro" id="IPR043360">
    <property type="entry name" value="PP2B"/>
</dbReference>
<dbReference type="Pfam" id="PF00149">
    <property type="entry name" value="Metallophos"/>
    <property type="match status" value="1"/>
</dbReference>
<dbReference type="FunFam" id="3.60.21.10:FF:000002">
    <property type="entry name" value="Serine/threonine-protein phosphatase"/>
    <property type="match status" value="1"/>
</dbReference>
<keyword evidence="8" id="KW-0112">Calmodulin-binding</keyword>
<comment type="caution">
    <text evidence="17">The sequence shown here is derived from an EMBL/GenBank/DDBJ whole genome shotgun (WGS) entry which is preliminary data.</text>
</comment>
<accession>A0A364NFW1</accession>
<reference evidence="18" key="1">
    <citation type="submission" date="2018-05" db="EMBL/GenBank/DDBJ databases">
        <title>Draft genome sequence of Stemphylium lycopersici strain CIDEFI 213.</title>
        <authorList>
            <person name="Medina R."/>
            <person name="Franco M.E.E."/>
            <person name="Lucentini C.G."/>
            <person name="Saparrat M.C.N."/>
            <person name="Balatti P.A."/>
        </authorList>
    </citation>
    <scope>NUCLEOTIDE SEQUENCE [LARGE SCALE GENOMIC DNA]</scope>
    <source>
        <strain evidence="18">CIDEFI 213</strain>
    </source>
</reference>
<evidence type="ECO:0000256" key="11">
    <source>
        <dbReference type="ARBA" id="ARBA00047761"/>
    </source>
</evidence>
<name>A0A364NFW1_STELY</name>
<comment type="catalytic activity">
    <reaction evidence="12 14">
        <text>O-phospho-L-threonyl-[protein] + H2O = L-threonyl-[protein] + phosphate</text>
        <dbReference type="Rhea" id="RHEA:47004"/>
        <dbReference type="Rhea" id="RHEA-COMP:11060"/>
        <dbReference type="Rhea" id="RHEA-COMP:11605"/>
        <dbReference type="ChEBI" id="CHEBI:15377"/>
        <dbReference type="ChEBI" id="CHEBI:30013"/>
        <dbReference type="ChEBI" id="CHEBI:43474"/>
        <dbReference type="ChEBI" id="CHEBI:61977"/>
        <dbReference type="EC" id="3.1.3.16"/>
    </reaction>
</comment>
<dbReference type="PANTHER" id="PTHR45673">
    <property type="entry name" value="SERINE/THREONINE-PROTEIN PHOSPHATASE 2B CATALYTIC SUBUNIT 1-RELATED"/>
    <property type="match status" value="1"/>
</dbReference>
<keyword evidence="10" id="KW-0408">Iron</keyword>
<comment type="cofactor">
    <cofactor evidence="2">
        <name>Fe(3+)</name>
        <dbReference type="ChEBI" id="CHEBI:29034"/>
    </cofactor>
</comment>
<gene>
    <name evidence="17" type="ORF">DDE83_000536</name>
</gene>
<keyword evidence="18" id="KW-1185">Reference proteome</keyword>
<evidence type="ECO:0000256" key="9">
    <source>
        <dbReference type="ARBA" id="ARBA00022912"/>
    </source>
</evidence>
<comment type="subunit">
    <text evidence="4">Composed of two components (A and B), the A component is the catalytic subunit and the B component confers calcium sensitivity.</text>
</comment>
<evidence type="ECO:0000256" key="13">
    <source>
        <dbReference type="ARBA" id="ARBA00053858"/>
    </source>
</evidence>
<comment type="cofactor">
    <cofactor evidence="1">
        <name>Zn(2+)</name>
        <dbReference type="ChEBI" id="CHEBI:29105"/>
    </cofactor>
</comment>
<evidence type="ECO:0000256" key="7">
    <source>
        <dbReference type="ARBA" id="ARBA00022833"/>
    </source>
</evidence>
<sequence>MDNNQQDVDQSKYIDNAIRAVREKKPLPEIDFTLHTMEDGNQVSTQERVCKDVQAPAFHPPTDEQFFSPTDRTKPNIQFLKQHFYREGRLTEQQALWIIKKGTEILKSEPNMLEMDAPITVCGDVHGQYYDLMKLFEVGGDPAETRYLFLGDYVDRGYFSIECVLYLWSLKIWYPNTLWLLRGNHECRHLTDYFTFKLECKHKYSEAVYEACMESFCALPLAAVMNKQFLCIHGGLSPELHTLDDLKSIDRFREPPTHGLMCDILWADPLEEFGQEKTNDFFVHNHVRGCSYFFSYPAACAFLEKNNLLSIIRAHEAQDAGYRMYRKTRTTGFPSVMTIFSAPNYLDVYNNKAAVLKYENNVMNIRQFNADCTPHPYWLPNFMDVFTWSLPFVGEKITDMLIAILNTCSKEELEEETPSSLASGPSSPPLSSLDPESTEFKRRAIKNKILAIGRLSRVFQVLREESERVTELKTASGGRLPAGTLMLGAEGIKQAIHSFEDARKVDLQNERLPPSHEEVRKSQEVSREQALEKATKEADNDQGLATVARRISMCTKVRVRSASTHVSPTAINLRPNVPPRNQELYDALSALSGAAETHVNISRLQLALRGLAAQDAVTRVAVLGLNSQVGAQRLARLLLADPLGAEEQWEKELVKAGDGNENAVLLKYGTDPDAHTPTPLYKVLVAPSRTLHLHNLEVLVSTINVNVAAPVPHVSTESSIESLLVPKLHATSARGLPVPYPVHKTLVLGEGIDSAIAFGRFSADGLDETENMVKVAVDLPVPSTESKPDPHAESAPINIAVGAKALDSFRESIKNSTVYERGWFQSGLPALSQWLVQDLQTSHAIKPPMKTLIASVADDVEANITKADAARLQKLASVPTDQDVTASIVGHLENWAEKSHTELRDQLDDAFAAKNWYKLAWWKLLWRVDDVTMISSELLERRWLVSAEKDSIYLAGRMNQAGFPDEIQRPVAASIPEVTTLDTAPTAENPRTDLSTNVRKPIPWNEQISSARIELINDTVPPLQALAQRLILQTFSTTSISSAASALLYASVSSFSVFEASAVAALGFTFSLRRMQKLWEGGREAWQSTVREEGRRTLKSTEESVRHIISNGGNKGVAEDEDVVDRRAAREAVKKVREALERMESHGKDSV</sequence>
<dbReference type="Pfam" id="PF23868">
    <property type="entry name" value="Mmc1_C"/>
    <property type="match status" value="1"/>
</dbReference>
<evidence type="ECO:0000256" key="8">
    <source>
        <dbReference type="ARBA" id="ARBA00022860"/>
    </source>
</evidence>
<dbReference type="Pfam" id="PF23867">
    <property type="entry name" value="Mmc1_N"/>
    <property type="match status" value="1"/>
</dbReference>
<evidence type="ECO:0000313" key="18">
    <source>
        <dbReference type="Proteomes" id="UP000249619"/>
    </source>
</evidence>
<keyword evidence="6 14" id="KW-0378">Hydrolase</keyword>
<keyword evidence="9" id="KW-0904">Protein phosphatase</keyword>
<comment type="similarity">
    <text evidence="3">Belongs to the PPP phosphatase family. PP-2B subfamily.</text>
</comment>
<protein>
    <recommendedName>
        <fullName evidence="14">Serine/threonine-protein phosphatase</fullName>
        <ecNumber evidence="14">3.1.3.16</ecNumber>
    </recommendedName>
</protein>
<evidence type="ECO:0000256" key="3">
    <source>
        <dbReference type="ARBA" id="ARBA00009905"/>
    </source>
</evidence>
<dbReference type="EC" id="3.1.3.16" evidence="14"/>
<feature type="region of interest" description="Disordered" evidence="15">
    <location>
        <begin position="414"/>
        <end position="437"/>
    </location>
</feature>
<dbReference type="GO" id="GO:0046872">
    <property type="term" value="F:metal ion binding"/>
    <property type="evidence" value="ECO:0007669"/>
    <property type="project" value="UniProtKB-KW"/>
</dbReference>
<dbReference type="PRINTS" id="PR00114">
    <property type="entry name" value="STPHPHTASE"/>
</dbReference>
<dbReference type="GO" id="GO:0005516">
    <property type="term" value="F:calmodulin binding"/>
    <property type="evidence" value="ECO:0007669"/>
    <property type="project" value="UniProtKB-KW"/>
</dbReference>
<evidence type="ECO:0000256" key="10">
    <source>
        <dbReference type="ARBA" id="ARBA00023004"/>
    </source>
</evidence>
<dbReference type="GO" id="GO:0097720">
    <property type="term" value="P:calcineurin-mediated signaling"/>
    <property type="evidence" value="ECO:0007669"/>
    <property type="project" value="InterPro"/>
</dbReference>
<dbReference type="PROSITE" id="PS00125">
    <property type="entry name" value="SER_THR_PHOSPHATASE"/>
    <property type="match status" value="1"/>
</dbReference>
<dbReference type="Proteomes" id="UP000249619">
    <property type="component" value="Unassembled WGS sequence"/>
</dbReference>
<dbReference type="Gene3D" id="3.60.21.10">
    <property type="match status" value="1"/>
</dbReference>
<keyword evidence="7" id="KW-0862">Zinc</keyword>
<evidence type="ECO:0000256" key="12">
    <source>
        <dbReference type="ARBA" id="ARBA00048336"/>
    </source>
</evidence>
<evidence type="ECO:0000256" key="4">
    <source>
        <dbReference type="ARBA" id="ARBA00011112"/>
    </source>
</evidence>
<dbReference type="SUPFAM" id="SSF56300">
    <property type="entry name" value="Metallo-dependent phosphatases"/>
    <property type="match status" value="1"/>
</dbReference>
<evidence type="ECO:0000256" key="1">
    <source>
        <dbReference type="ARBA" id="ARBA00001947"/>
    </source>
</evidence>
<dbReference type="InterPro" id="IPR029052">
    <property type="entry name" value="Metallo-depent_PP-like"/>
</dbReference>
<feature type="compositionally biased region" description="Low complexity" evidence="15">
    <location>
        <begin position="418"/>
        <end position="435"/>
    </location>
</feature>
<dbReference type="STRING" id="183478.A0A364NFW1"/>
<feature type="domain" description="Serine/threonine specific protein phosphatases" evidence="16">
    <location>
        <begin position="181"/>
        <end position="186"/>
    </location>
</feature>
<dbReference type="SMART" id="SM00156">
    <property type="entry name" value="PP2Ac"/>
    <property type="match status" value="1"/>
</dbReference>
<keyword evidence="5" id="KW-0479">Metal-binding</keyword>
<dbReference type="CDD" id="cd07416">
    <property type="entry name" value="MPP_PP2B"/>
    <property type="match status" value="1"/>
</dbReference>
<dbReference type="AlphaFoldDB" id="A0A364NFW1"/>
<evidence type="ECO:0000256" key="2">
    <source>
        <dbReference type="ARBA" id="ARBA00001965"/>
    </source>
</evidence>
<dbReference type="EMBL" id="QGDH01000005">
    <property type="protein sequence ID" value="RAR16179.1"/>
    <property type="molecule type" value="Genomic_DNA"/>
</dbReference>
<evidence type="ECO:0000259" key="16">
    <source>
        <dbReference type="PROSITE" id="PS00125"/>
    </source>
</evidence>
<dbReference type="InterPro" id="IPR004843">
    <property type="entry name" value="Calcineurin-like_PHP"/>
</dbReference>
<evidence type="ECO:0000256" key="5">
    <source>
        <dbReference type="ARBA" id="ARBA00022723"/>
    </source>
</evidence>
<evidence type="ECO:0000256" key="14">
    <source>
        <dbReference type="RuleBase" id="RU004273"/>
    </source>
</evidence>
<evidence type="ECO:0000256" key="15">
    <source>
        <dbReference type="SAM" id="MobiDB-lite"/>
    </source>
</evidence>
<dbReference type="GO" id="GO:0033192">
    <property type="term" value="F:calmodulin-dependent protein phosphatase activity"/>
    <property type="evidence" value="ECO:0007669"/>
    <property type="project" value="InterPro"/>
</dbReference>
<evidence type="ECO:0000256" key="6">
    <source>
        <dbReference type="ARBA" id="ARBA00022801"/>
    </source>
</evidence>
<dbReference type="InterPro" id="IPR056196">
    <property type="entry name" value="Mmc1_C"/>
</dbReference>
<organism evidence="17 18">
    <name type="scientific">Stemphylium lycopersici</name>
    <name type="common">Tomato gray leaf spot disease fungus</name>
    <name type="synonym">Thyrospora lycopersici</name>
    <dbReference type="NCBI Taxonomy" id="183478"/>
    <lineage>
        <taxon>Eukaryota</taxon>
        <taxon>Fungi</taxon>
        <taxon>Dikarya</taxon>
        <taxon>Ascomycota</taxon>
        <taxon>Pezizomycotina</taxon>
        <taxon>Dothideomycetes</taxon>
        <taxon>Pleosporomycetidae</taxon>
        <taxon>Pleosporales</taxon>
        <taxon>Pleosporineae</taxon>
        <taxon>Pleosporaceae</taxon>
        <taxon>Stemphylium</taxon>
    </lineage>
</organism>
<dbReference type="OrthoDB" id="5593063at2759"/>
<evidence type="ECO:0000313" key="17">
    <source>
        <dbReference type="EMBL" id="RAR16179.1"/>
    </source>
</evidence>
<dbReference type="InterPro" id="IPR006186">
    <property type="entry name" value="Ser/Thr-sp_prot-phosphatase"/>
</dbReference>
<comment type="catalytic activity">
    <reaction evidence="11">
        <text>O-phospho-L-seryl-[protein] + H2O = L-seryl-[protein] + phosphate</text>
        <dbReference type="Rhea" id="RHEA:20629"/>
        <dbReference type="Rhea" id="RHEA-COMP:9863"/>
        <dbReference type="Rhea" id="RHEA-COMP:11604"/>
        <dbReference type="ChEBI" id="CHEBI:15377"/>
        <dbReference type="ChEBI" id="CHEBI:29999"/>
        <dbReference type="ChEBI" id="CHEBI:43474"/>
        <dbReference type="ChEBI" id="CHEBI:83421"/>
        <dbReference type="EC" id="3.1.3.16"/>
    </reaction>
</comment>
<comment type="function">
    <text evidence="13">Calcium-dependent, calmodulin-stimulated protein phosphatase. This subunit may have a role in the calmodulin activation of calcineurin.</text>
</comment>
<dbReference type="InterPro" id="IPR041751">
    <property type="entry name" value="MPP_PP2B"/>
</dbReference>